<protein>
    <submittedName>
        <fullName evidence="1">Uncharacterized protein</fullName>
    </submittedName>
</protein>
<reference evidence="1" key="1">
    <citation type="submission" date="2022-05" db="EMBL/GenBank/DDBJ databases">
        <title>The Musa troglodytarum L. genome provides insights into the mechanism of non-climacteric behaviour and enrichment of carotenoids.</title>
        <authorList>
            <person name="Wang J."/>
        </authorList>
    </citation>
    <scope>NUCLEOTIDE SEQUENCE</scope>
    <source>
        <tissue evidence="1">Leaf</tissue>
    </source>
</reference>
<gene>
    <name evidence="1" type="ORF">MUK42_06488</name>
</gene>
<evidence type="ECO:0000313" key="1">
    <source>
        <dbReference type="EMBL" id="URE11969.1"/>
    </source>
</evidence>
<evidence type="ECO:0000313" key="2">
    <source>
        <dbReference type="Proteomes" id="UP001055439"/>
    </source>
</evidence>
<dbReference type="AlphaFoldDB" id="A0A9E7GB40"/>
<dbReference type="Proteomes" id="UP001055439">
    <property type="component" value="Chromosome 6"/>
</dbReference>
<proteinExistence type="predicted"/>
<keyword evidence="2" id="KW-1185">Reference proteome</keyword>
<sequence length="232" mass="25923">MPKLLDAPFSPQLPCIVEATRRTLLPQLPCAACPQAFSLISSPLSLPLLRNSSDSHKFENLTAIVVNTVSSTCSTEPTPRTLPPQPLLSSRRQLRHLANGGYLSRCRFAPASLPSSSQINEWLHRYLKPSALHRILPSNSTERCNLHRLSLCRLLYTKRLSLLLLQSFPGTVLQRSINESDSSQALVAAEVTCFTAPLTAEPTCYSRPHTKQNIFARSNTLQRSWPLWQLQQ</sequence>
<organism evidence="1 2">
    <name type="scientific">Musa troglodytarum</name>
    <name type="common">fe'i banana</name>
    <dbReference type="NCBI Taxonomy" id="320322"/>
    <lineage>
        <taxon>Eukaryota</taxon>
        <taxon>Viridiplantae</taxon>
        <taxon>Streptophyta</taxon>
        <taxon>Embryophyta</taxon>
        <taxon>Tracheophyta</taxon>
        <taxon>Spermatophyta</taxon>
        <taxon>Magnoliopsida</taxon>
        <taxon>Liliopsida</taxon>
        <taxon>Zingiberales</taxon>
        <taxon>Musaceae</taxon>
        <taxon>Musa</taxon>
    </lineage>
</organism>
<name>A0A9E7GB40_9LILI</name>
<accession>A0A9E7GB40</accession>
<dbReference type="EMBL" id="CP097508">
    <property type="protein sequence ID" value="URE11969.1"/>
    <property type="molecule type" value="Genomic_DNA"/>
</dbReference>